<dbReference type="EMBL" id="CP108313">
    <property type="protein sequence ID" value="WTW68325.1"/>
    <property type="molecule type" value="Genomic_DNA"/>
</dbReference>
<feature type="region of interest" description="Disordered" evidence="1">
    <location>
        <begin position="1"/>
        <end position="67"/>
    </location>
</feature>
<organism evidence="3">
    <name type="scientific">Streptomyces sp. NBC_00008</name>
    <dbReference type="NCBI Taxonomy" id="2903610"/>
    <lineage>
        <taxon>Bacteria</taxon>
        <taxon>Bacillati</taxon>
        <taxon>Actinomycetota</taxon>
        <taxon>Actinomycetes</taxon>
        <taxon>Kitasatosporales</taxon>
        <taxon>Streptomycetaceae</taxon>
        <taxon>Streptomyces</taxon>
    </lineage>
</organism>
<dbReference type="SUPFAM" id="SSF52540">
    <property type="entry name" value="P-loop containing nucleoside triphosphate hydrolases"/>
    <property type="match status" value="1"/>
</dbReference>
<feature type="transmembrane region" description="Helical" evidence="2">
    <location>
        <begin position="153"/>
        <end position="174"/>
    </location>
</feature>
<feature type="compositionally biased region" description="Pro residues" evidence="1">
    <location>
        <begin position="29"/>
        <end position="57"/>
    </location>
</feature>
<keyword evidence="2" id="KW-1133">Transmembrane helix</keyword>
<feature type="compositionally biased region" description="Low complexity" evidence="1">
    <location>
        <begin position="1"/>
        <end position="15"/>
    </location>
</feature>
<dbReference type="InterPro" id="IPR027417">
    <property type="entry name" value="P-loop_NTPase"/>
</dbReference>
<sequence length="810" mass="86047">MDNAGTHGARGTRGAQPPDGRPGGSVPHPAGPPPARPPGPPPTAPPVFPPAVPPPSGPAGAPRGGPSIAEWLNAARPVVGPGVWRYAYAPRPAEKPPRQSPLGRVVTLVLAVLAVAEITEYRIPYLTVPFRYFTPQEWWTVGSQLRPGVAPDIAYALQTLYIQAVALLLVLWAAKLGSWAGFFRHYAGENLARARLTATGLGAVIALWIVWNGSVPLLEVVFLALPRSLLRADGSAFIVTLVAYGVYALVAAVVVWPFARTGGWHAAVGGVRQRRADARARPPAEPVLEDLARWPELRAAGLPEAADVLTGAVQADRMNDVDCARLGQAWERARFSPDRVAAFSAETVRKGPDAFLHPSGSRDLPLRSARHDLLTDQVRIGFCVDNERNPYPRRGSGVALEPSVLGTSLLAVGPSGAGKTTRLVRPVVETLALQALAGKAAVLAVGAAGASLGPDEAFDVVVKVGDPSSLHDFDLYGSTTDPDEAAATLAEGLVGDVPDLDSRRAALALGQLLGPYRTVHGHFPSVPELRELLAGSEPVLIELRQALEEGGHYAMLRELDARVRHTGSSGDPATVLAERVGLLDRPAFAGFFATGADARPFTLRSLEQHPVRVRIDLPERVHAGASRVLTRLILAQFNSIAAARTERSLFACLVLDDATGTITPGTVRGLRHLRSVNAGAVLALRTVDDVPEVLHSALLGAVGCGMIFSGVTTWDGKRFSEAWGKEWVTVREVAKHTVFADQPVTRALHTLRKLATGNAVTTDAVTVRQVERERWSASQLAYELPVGHAVLSVTTVDGVHAPPLLVRLGD</sequence>
<protein>
    <submittedName>
        <fullName evidence="3">ATP/GTP-binding protein</fullName>
    </submittedName>
</protein>
<dbReference type="Gene3D" id="3.40.50.300">
    <property type="entry name" value="P-loop containing nucleotide triphosphate hydrolases"/>
    <property type="match status" value="1"/>
</dbReference>
<dbReference type="AlphaFoldDB" id="A0AAU2VL82"/>
<proteinExistence type="predicted"/>
<evidence type="ECO:0000256" key="1">
    <source>
        <dbReference type="SAM" id="MobiDB-lite"/>
    </source>
</evidence>
<gene>
    <name evidence="3" type="ORF">OG398_08640</name>
</gene>
<reference evidence="3" key="1">
    <citation type="submission" date="2022-10" db="EMBL/GenBank/DDBJ databases">
        <title>The complete genomes of actinobacterial strains from the NBC collection.</title>
        <authorList>
            <person name="Joergensen T.S."/>
            <person name="Alvarez Arevalo M."/>
            <person name="Sterndorff E.B."/>
            <person name="Faurdal D."/>
            <person name="Vuksanovic O."/>
            <person name="Mourched A.-S."/>
            <person name="Charusanti P."/>
            <person name="Shaw S."/>
            <person name="Blin K."/>
            <person name="Weber T."/>
        </authorList>
    </citation>
    <scope>NUCLEOTIDE SEQUENCE</scope>
    <source>
        <strain evidence="3">NBC_00008</strain>
    </source>
</reference>
<evidence type="ECO:0000313" key="3">
    <source>
        <dbReference type="EMBL" id="WTW68325.1"/>
    </source>
</evidence>
<feature type="transmembrane region" description="Helical" evidence="2">
    <location>
        <begin position="234"/>
        <end position="256"/>
    </location>
</feature>
<feature type="compositionally biased region" description="Low complexity" evidence="1">
    <location>
        <begin position="58"/>
        <end position="67"/>
    </location>
</feature>
<evidence type="ECO:0000256" key="2">
    <source>
        <dbReference type="SAM" id="Phobius"/>
    </source>
</evidence>
<keyword evidence="2" id="KW-0812">Transmembrane</keyword>
<feature type="transmembrane region" description="Helical" evidence="2">
    <location>
        <begin position="194"/>
        <end position="214"/>
    </location>
</feature>
<name>A0AAU2VL82_9ACTN</name>
<keyword evidence="2" id="KW-0472">Membrane</keyword>
<accession>A0AAU2VL82</accession>